<dbReference type="STRING" id="981085.W9RP37"/>
<dbReference type="GO" id="GO:0006950">
    <property type="term" value="P:response to stress"/>
    <property type="evidence" value="ECO:0007669"/>
    <property type="project" value="UniProtKB-ARBA"/>
</dbReference>
<gene>
    <name evidence="7" type="ORF">L484_006823</name>
</gene>
<accession>W9RP37</accession>
<dbReference type="EMBL" id="KE344891">
    <property type="protein sequence ID" value="EXB84228.1"/>
    <property type="molecule type" value="Genomic_DNA"/>
</dbReference>
<dbReference type="FunFam" id="2.60.40.790:FF:000001">
    <property type="entry name" value="Nuclear migration protein nudC"/>
    <property type="match status" value="1"/>
</dbReference>
<name>W9RP37_9ROSA</name>
<dbReference type="GO" id="GO:0005737">
    <property type="term" value="C:cytoplasm"/>
    <property type="evidence" value="ECO:0007669"/>
    <property type="project" value="TreeGrafter"/>
</dbReference>
<dbReference type="AlphaFoldDB" id="W9RP37"/>
<proteinExistence type="predicted"/>
<keyword evidence="2" id="KW-0963">Cytoplasm</keyword>
<dbReference type="GO" id="GO:0006457">
    <property type="term" value="P:protein folding"/>
    <property type="evidence" value="ECO:0007669"/>
    <property type="project" value="TreeGrafter"/>
</dbReference>
<comment type="subcellular location">
    <subcellularLocation>
        <location evidence="1">Cytoplasmic granule</location>
    </subcellularLocation>
</comment>
<keyword evidence="8" id="KW-1185">Reference proteome</keyword>
<feature type="coiled-coil region" evidence="4">
    <location>
        <begin position="68"/>
        <end position="98"/>
    </location>
</feature>
<evidence type="ECO:0000256" key="1">
    <source>
        <dbReference type="ARBA" id="ARBA00004463"/>
    </source>
</evidence>
<evidence type="ECO:0000256" key="3">
    <source>
        <dbReference type="ARBA" id="ARBA00053226"/>
    </source>
</evidence>
<feature type="compositionally biased region" description="Basic and acidic residues" evidence="5">
    <location>
        <begin position="114"/>
        <end position="136"/>
    </location>
</feature>
<feature type="region of interest" description="Disordered" evidence="5">
    <location>
        <begin position="114"/>
        <end position="145"/>
    </location>
</feature>
<feature type="domain" description="CS" evidence="6">
    <location>
        <begin position="148"/>
        <end position="237"/>
    </location>
</feature>
<evidence type="ECO:0000256" key="4">
    <source>
        <dbReference type="SAM" id="Coils"/>
    </source>
</evidence>
<dbReference type="GO" id="GO:0051082">
    <property type="term" value="F:unfolded protein binding"/>
    <property type="evidence" value="ECO:0007669"/>
    <property type="project" value="TreeGrafter"/>
</dbReference>
<feature type="region of interest" description="Disordered" evidence="5">
    <location>
        <begin position="1"/>
        <end position="26"/>
    </location>
</feature>
<dbReference type="Gene3D" id="2.60.40.790">
    <property type="match status" value="1"/>
</dbReference>
<feature type="compositionally biased region" description="Acidic residues" evidence="5">
    <location>
        <begin position="1"/>
        <end position="11"/>
    </location>
</feature>
<dbReference type="eggNOG" id="KOG2265">
    <property type="taxonomic scope" value="Eukaryota"/>
</dbReference>
<sequence length="310" mass="35183">MAIISDFEEDQKEMKPSPSPSSSAVTASFTATFDPSNPLGFLEKAVDFVAHQSDFLEKVTAEKEILSVVRAAKARKALEKKKIKIEEETKNIKIEEEAKKVKIEEVEEKKPKVSQVPKKEVKKEEGKSPIEVDKEGNGALAPNRGNGLDLEKYSWTQTLQEVNVNVPVPAGTKARFLVCEIKKNHLKVGLKGQPPIIEGELYRSIKPDDSYWSIEDQSVVSILLTKHDQMEWWRFLVKGDPEIDTQKVEPETSKLADLDPETRQTVEKMMFDQRQKTMGLPTSEEMQKQELLKKFMTEHPELDFSNAKLS</sequence>
<dbReference type="KEGG" id="mnt:21390241"/>
<evidence type="ECO:0000259" key="6">
    <source>
        <dbReference type="PROSITE" id="PS51203"/>
    </source>
</evidence>
<dbReference type="PANTHER" id="PTHR12356">
    <property type="entry name" value="NUCLEAR MOVEMENT PROTEIN NUDC"/>
    <property type="match status" value="1"/>
</dbReference>
<dbReference type="InterPro" id="IPR037898">
    <property type="entry name" value="NudC_fam"/>
</dbReference>
<dbReference type="OrthoDB" id="416217at2759"/>
<dbReference type="CDD" id="cd06467">
    <property type="entry name" value="p23_NUDC_like"/>
    <property type="match status" value="1"/>
</dbReference>
<dbReference type="InterPro" id="IPR007052">
    <property type="entry name" value="CS_dom"/>
</dbReference>
<evidence type="ECO:0000256" key="2">
    <source>
        <dbReference type="ARBA" id="ARBA00022490"/>
    </source>
</evidence>
<keyword evidence="4" id="KW-0175">Coiled coil</keyword>
<reference evidence="8" key="1">
    <citation type="submission" date="2013-01" db="EMBL/GenBank/DDBJ databases">
        <title>Draft Genome Sequence of a Mulberry Tree, Morus notabilis C.K. Schneid.</title>
        <authorList>
            <person name="He N."/>
            <person name="Zhao S."/>
        </authorList>
    </citation>
    <scope>NUCLEOTIDE SEQUENCE</scope>
</reference>
<evidence type="ECO:0000313" key="7">
    <source>
        <dbReference type="EMBL" id="EXB84228.1"/>
    </source>
</evidence>
<dbReference type="PROSITE" id="PS51203">
    <property type="entry name" value="CS"/>
    <property type="match status" value="1"/>
</dbReference>
<evidence type="ECO:0000256" key="5">
    <source>
        <dbReference type="SAM" id="MobiDB-lite"/>
    </source>
</evidence>
<dbReference type="Proteomes" id="UP000030645">
    <property type="component" value="Unassembled WGS sequence"/>
</dbReference>
<dbReference type="Pfam" id="PF04969">
    <property type="entry name" value="CS"/>
    <property type="match status" value="1"/>
</dbReference>
<protein>
    <recommendedName>
        <fullName evidence="6">CS domain-containing protein</fullName>
    </recommendedName>
</protein>
<dbReference type="InterPro" id="IPR008978">
    <property type="entry name" value="HSP20-like_chaperone"/>
</dbReference>
<organism evidence="7 8">
    <name type="scientific">Morus notabilis</name>
    <dbReference type="NCBI Taxonomy" id="981085"/>
    <lineage>
        <taxon>Eukaryota</taxon>
        <taxon>Viridiplantae</taxon>
        <taxon>Streptophyta</taxon>
        <taxon>Embryophyta</taxon>
        <taxon>Tracheophyta</taxon>
        <taxon>Spermatophyta</taxon>
        <taxon>Magnoliopsida</taxon>
        <taxon>eudicotyledons</taxon>
        <taxon>Gunneridae</taxon>
        <taxon>Pentapetalae</taxon>
        <taxon>rosids</taxon>
        <taxon>fabids</taxon>
        <taxon>Rosales</taxon>
        <taxon>Moraceae</taxon>
        <taxon>Moreae</taxon>
        <taxon>Morus</taxon>
    </lineage>
</organism>
<evidence type="ECO:0000313" key="8">
    <source>
        <dbReference type="Proteomes" id="UP000030645"/>
    </source>
</evidence>
<comment type="function">
    <text evidence="3">Small heat shock protein required for the establishment of auxin gradients and for patterning of the apical domain of the embryo. Involved in the specification of the cotyledon primordia. Also required for normal inflorescence and floral meristem function, normal developmental patterning and thermotolerance. Acts as a molecular chaperone.</text>
</comment>
<dbReference type="SUPFAM" id="SSF49764">
    <property type="entry name" value="HSP20-like chaperones"/>
    <property type="match status" value="1"/>
</dbReference>
<dbReference type="PANTHER" id="PTHR12356:SF3">
    <property type="entry name" value="NUCLEAR MIGRATION PROTEIN NUDC"/>
    <property type="match status" value="1"/>
</dbReference>